<dbReference type="Proteomes" id="UP001595867">
    <property type="component" value="Unassembled WGS sequence"/>
</dbReference>
<keyword evidence="2" id="KW-1185">Reference proteome</keyword>
<dbReference type="EMBL" id="JBHSBL010000028">
    <property type="protein sequence ID" value="MFC4071490.1"/>
    <property type="molecule type" value="Genomic_DNA"/>
</dbReference>
<proteinExistence type="predicted"/>
<sequence length="133" mass="14245">MPGTWDAEIKLLTLVDENTRFTAPTVVNGKTFDVLADVEIGADLMKFVTKHELFVSVLNVSTGAPLPGQPIVFSEVLPPQGNNLPLNREIRLPVAGWKASEGDILKAVASYKVSAGVNTDYSTSDTTNSIVTT</sequence>
<comment type="caution">
    <text evidence="1">The sequence shown here is derived from an EMBL/GenBank/DDBJ whole genome shotgun (WGS) entry which is preliminary data.</text>
</comment>
<gene>
    <name evidence="1" type="ORF">ACFO0C_41695</name>
</gene>
<accession>A0ABV8JCN4</accession>
<protein>
    <submittedName>
        <fullName evidence="1">Uncharacterized protein</fullName>
    </submittedName>
</protein>
<name>A0ABV8JCN4_9ACTN</name>
<reference evidence="2" key="1">
    <citation type="journal article" date="2019" name="Int. J. Syst. Evol. Microbiol.">
        <title>The Global Catalogue of Microorganisms (GCM) 10K type strain sequencing project: providing services to taxonomists for standard genome sequencing and annotation.</title>
        <authorList>
            <consortium name="The Broad Institute Genomics Platform"/>
            <consortium name="The Broad Institute Genome Sequencing Center for Infectious Disease"/>
            <person name="Wu L."/>
            <person name="Ma J."/>
        </authorList>
    </citation>
    <scope>NUCLEOTIDE SEQUENCE [LARGE SCALE GENOMIC DNA]</scope>
    <source>
        <strain evidence="2">TBRC 5832</strain>
    </source>
</reference>
<evidence type="ECO:0000313" key="1">
    <source>
        <dbReference type="EMBL" id="MFC4071490.1"/>
    </source>
</evidence>
<dbReference type="RefSeq" id="WP_378072366.1">
    <property type="nucleotide sequence ID" value="NZ_JBHSBL010000028.1"/>
</dbReference>
<evidence type="ECO:0000313" key="2">
    <source>
        <dbReference type="Proteomes" id="UP001595867"/>
    </source>
</evidence>
<organism evidence="1 2">
    <name type="scientific">Actinoplanes subglobosus</name>
    <dbReference type="NCBI Taxonomy" id="1547892"/>
    <lineage>
        <taxon>Bacteria</taxon>
        <taxon>Bacillati</taxon>
        <taxon>Actinomycetota</taxon>
        <taxon>Actinomycetes</taxon>
        <taxon>Micromonosporales</taxon>
        <taxon>Micromonosporaceae</taxon>
        <taxon>Actinoplanes</taxon>
    </lineage>
</organism>